<dbReference type="InterPro" id="IPR023213">
    <property type="entry name" value="CAT-like_dom_sf"/>
</dbReference>
<evidence type="ECO:0000256" key="1">
    <source>
        <dbReference type="ARBA" id="ARBA00009861"/>
    </source>
</evidence>
<evidence type="ECO:0000256" key="3">
    <source>
        <dbReference type="ARBA" id="ARBA00023315"/>
    </source>
</evidence>
<keyword evidence="3" id="KW-0012">Acyltransferase</keyword>
<protein>
    <submittedName>
        <fullName evidence="4">Transferase</fullName>
    </submittedName>
</protein>
<dbReference type="Proteomes" id="UP000195402">
    <property type="component" value="Unassembled WGS sequence"/>
</dbReference>
<comment type="caution">
    <text evidence="4">The sequence shown here is derived from an EMBL/GenBank/DDBJ whole genome shotgun (WGS) entry which is preliminary data.</text>
</comment>
<sequence length="467" mass="52229">MASSSKVVVVEVISKETIKPSSPTPHHLRNFKLSLMDQFSPLIYVQTILFYTAADGMDHDDQVHNNVHHIHRSNLLKKSLSETITRFYPVAGRLKDNIWVDCNDEGVDYFEARVKGNMSDFMSRLEDESVLHHQLVPVPFHNEPPNYNLAYKEALLVVQVSMFDCSGMAIAVCISHKIADATTMTTFVNAWAANNSRCGSLEIVCPTFDSASLFPPNDLLSSIAPDTGRAVGGISFGEKVITKRFVFDAFKIAELRAKIAAASSTTMKNYPTRVEVVSALIWKSSMEASRVKLASSSSKPISSVVKHVVNLRPKMDTPLPKVSFGNIVTVATAEWKTTPGVVVELDELVGQLRRAINKINGDYIKKLQGYDVFLSSVEESCRLEEEEEEVVEVYWMSSWCRFPLYETDFGWGKPIWISSGTSKQYKNGVLLMDTRCGEGIEALVCLEEENMAIFQHDPELLQFLSNH</sequence>
<keyword evidence="2 4" id="KW-0808">Transferase</keyword>
<dbReference type="Pfam" id="PF02458">
    <property type="entry name" value="Transferase"/>
    <property type="match status" value="1"/>
</dbReference>
<dbReference type="GO" id="GO:0016746">
    <property type="term" value="F:acyltransferase activity"/>
    <property type="evidence" value="ECO:0007669"/>
    <property type="project" value="UniProtKB-KW"/>
</dbReference>
<accession>A0A200RAZ1</accession>
<name>A0A200RAZ1_MACCD</name>
<evidence type="ECO:0000313" key="5">
    <source>
        <dbReference type="Proteomes" id="UP000195402"/>
    </source>
</evidence>
<dbReference type="Gene3D" id="3.30.559.10">
    <property type="entry name" value="Chloramphenicol acetyltransferase-like domain"/>
    <property type="match status" value="2"/>
</dbReference>
<comment type="similarity">
    <text evidence="1">Belongs to the plant acyltransferase family.</text>
</comment>
<proteinExistence type="inferred from homology"/>
<evidence type="ECO:0000256" key="2">
    <source>
        <dbReference type="ARBA" id="ARBA00022679"/>
    </source>
</evidence>
<gene>
    <name evidence="4" type="ORF">BVC80_233g28</name>
</gene>
<reference evidence="4 5" key="1">
    <citation type="journal article" date="2017" name="Mol. Plant">
        <title>The Genome of Medicinal Plant Macleaya cordata Provides New Insights into Benzylisoquinoline Alkaloids Metabolism.</title>
        <authorList>
            <person name="Liu X."/>
            <person name="Liu Y."/>
            <person name="Huang P."/>
            <person name="Ma Y."/>
            <person name="Qing Z."/>
            <person name="Tang Q."/>
            <person name="Cao H."/>
            <person name="Cheng P."/>
            <person name="Zheng Y."/>
            <person name="Yuan Z."/>
            <person name="Zhou Y."/>
            <person name="Liu J."/>
            <person name="Tang Z."/>
            <person name="Zhuo Y."/>
            <person name="Zhang Y."/>
            <person name="Yu L."/>
            <person name="Huang J."/>
            <person name="Yang P."/>
            <person name="Peng Q."/>
            <person name="Zhang J."/>
            <person name="Jiang W."/>
            <person name="Zhang Z."/>
            <person name="Lin K."/>
            <person name="Ro D.K."/>
            <person name="Chen X."/>
            <person name="Xiong X."/>
            <person name="Shang Y."/>
            <person name="Huang S."/>
            <person name="Zeng J."/>
        </authorList>
    </citation>
    <scope>NUCLEOTIDE SEQUENCE [LARGE SCALE GENOMIC DNA]</scope>
    <source>
        <strain evidence="5">cv. BLH2017</strain>
        <tissue evidence="4">Root</tissue>
    </source>
</reference>
<organism evidence="4 5">
    <name type="scientific">Macleaya cordata</name>
    <name type="common">Five-seeded plume-poppy</name>
    <name type="synonym">Bocconia cordata</name>
    <dbReference type="NCBI Taxonomy" id="56857"/>
    <lineage>
        <taxon>Eukaryota</taxon>
        <taxon>Viridiplantae</taxon>
        <taxon>Streptophyta</taxon>
        <taxon>Embryophyta</taxon>
        <taxon>Tracheophyta</taxon>
        <taxon>Spermatophyta</taxon>
        <taxon>Magnoliopsida</taxon>
        <taxon>Ranunculales</taxon>
        <taxon>Papaveraceae</taxon>
        <taxon>Papaveroideae</taxon>
        <taxon>Macleaya</taxon>
    </lineage>
</organism>
<dbReference type="AlphaFoldDB" id="A0A200RAZ1"/>
<dbReference type="PANTHER" id="PTHR31623:SF17">
    <property type="entry name" value="F21J9.9"/>
    <property type="match status" value="1"/>
</dbReference>
<dbReference type="STRING" id="56857.A0A200RAZ1"/>
<dbReference type="InParanoid" id="A0A200RAZ1"/>
<dbReference type="OMA" id="VQICWIS"/>
<dbReference type="PANTHER" id="PTHR31623">
    <property type="entry name" value="F21J9.9"/>
    <property type="match status" value="1"/>
</dbReference>
<dbReference type="OrthoDB" id="671439at2759"/>
<keyword evidence="5" id="KW-1185">Reference proteome</keyword>
<evidence type="ECO:0000313" key="4">
    <source>
        <dbReference type="EMBL" id="OVA19877.1"/>
    </source>
</evidence>
<dbReference type="EMBL" id="MVGT01000168">
    <property type="protein sequence ID" value="OVA19877.1"/>
    <property type="molecule type" value="Genomic_DNA"/>
</dbReference>